<proteinExistence type="predicted"/>
<protein>
    <submittedName>
        <fullName evidence="1">Uncharacterized protein</fullName>
    </submittedName>
</protein>
<dbReference type="EMBL" id="JACBFH010000005">
    <property type="protein sequence ID" value="NYY96943.1"/>
    <property type="molecule type" value="Genomic_DNA"/>
</dbReference>
<keyword evidence="2" id="KW-0614">Plasmid</keyword>
<reference evidence="2 3" key="3">
    <citation type="journal article" date="2022" name="Int. J. Syst. Evol. Microbiol.">
        <title>Strains of Bradyrhizobium barranii sp. nov. associated with legumes native to Canada are symbionts of soybeans and belong to different subspecies (subsp. barranii subsp. nov. and subsp. apii subsp. nov.) and symbiovars (sv. glycinearum and sv. septentrionale).</title>
        <authorList>
            <person name="Bromfield E.S.P."/>
            <person name="Cloutier S."/>
            <person name="Wasai-Hara S."/>
            <person name="Minamisawa K."/>
        </authorList>
    </citation>
    <scope>NUCLEOTIDE SEQUENCE [LARGE SCALE GENOMIC DNA]</scope>
    <source>
        <strain evidence="3">323S2</strain>
        <plasmid evidence="2 3">pBb323S2c</plasmid>
    </source>
</reference>
<evidence type="ECO:0000313" key="2">
    <source>
        <dbReference type="EMBL" id="UGX89850.1"/>
    </source>
</evidence>
<name>A0A7Z0QNG6_9BRAD</name>
<organism evidence="1">
    <name type="scientific">Bradyrhizobium barranii subsp. barranii</name>
    <dbReference type="NCBI Taxonomy" id="2823807"/>
    <lineage>
        <taxon>Bacteria</taxon>
        <taxon>Pseudomonadati</taxon>
        <taxon>Pseudomonadota</taxon>
        <taxon>Alphaproteobacteria</taxon>
        <taxon>Hyphomicrobiales</taxon>
        <taxon>Nitrobacteraceae</taxon>
        <taxon>Bradyrhizobium</taxon>
        <taxon>Bradyrhizobium barranii</taxon>
    </lineage>
</organism>
<dbReference type="EMBL" id="CP088279">
    <property type="protein sequence ID" value="UGX89850.1"/>
    <property type="molecule type" value="Genomic_DNA"/>
</dbReference>
<evidence type="ECO:0000313" key="1">
    <source>
        <dbReference type="EMBL" id="NYY96943.1"/>
    </source>
</evidence>
<geneLocation type="plasmid" evidence="2 3">
    <name>pBb323S2c</name>
</geneLocation>
<accession>A0A7Z0QNG6</accession>
<reference evidence="1" key="2">
    <citation type="submission" date="2020-06" db="EMBL/GenBank/DDBJ databases">
        <title>Whole Genome Sequence of Bradyrhizobium sp. Strain 323S2.</title>
        <authorList>
            <person name="Bromfield E.S.P."/>
        </authorList>
    </citation>
    <scope>NUCLEOTIDE SEQUENCE [LARGE SCALE GENOMIC DNA]</scope>
    <source>
        <strain evidence="1">323S2</strain>
    </source>
</reference>
<gene>
    <name evidence="2" type="ORF">G6321_00002660</name>
    <name evidence="1" type="ORF">G6321_54770</name>
</gene>
<sequence>MSMKVVTKPIAKVIKQPRPFGAGREWKAMNFKWRDVRGNDHVVVFTTGMPAPNTPEGIGHFNAVLAEARSYAAYCTKTGDGFGEFRVSRNGEYFGRGWFPAGTTAEDVPFLLARLLKQGLRGHIVPGIKRAEDVADALGVAECFANASRPVSAAPYDFHVSFTHFDDGTREYLSIAEGDSLPPHLAGVYEAKLADYRKVLAVFQPRAFRIYNVGRGDLRPTAIMELRPDPTGDLRYHEIGSIPDGASGGGYIAEAHGRFGEPPTADEFGRISARLAATGRWMTLVKEKDDNVNPETMLLMSTLSPEEFVFESDDFG</sequence>
<evidence type="ECO:0000313" key="3">
    <source>
        <dbReference type="Proteomes" id="UP000564836"/>
    </source>
</evidence>
<dbReference type="Proteomes" id="UP000564836">
    <property type="component" value="Plasmid pBb323S2c"/>
</dbReference>
<dbReference type="AlphaFoldDB" id="A0A7Z0QNG6"/>
<dbReference type="RefSeq" id="WP_166354596.1">
    <property type="nucleotide sequence ID" value="NZ_CP049702.1"/>
</dbReference>
<reference evidence="2 3" key="1">
    <citation type="journal article" date="2017" name="Syst. Appl. Microbiol.">
        <title>Soybeans inoculated with root zone soils of Canadian native legumes harbour diverse and novel Bradyrhizobium spp. that possess agricultural potential.</title>
        <authorList>
            <person name="Bromfield E.S.P."/>
            <person name="Cloutier S."/>
            <person name="Tambong J.T."/>
            <person name="Tran Thi T.V."/>
        </authorList>
    </citation>
    <scope>NUCLEOTIDE SEQUENCE [LARGE SCALE GENOMIC DNA]</scope>
    <source>
        <strain evidence="2 3">323S2</strain>
    </source>
</reference>